<comment type="caution">
    <text evidence="1">The sequence shown here is derived from an EMBL/GenBank/DDBJ whole genome shotgun (WGS) entry which is preliminary data.</text>
</comment>
<keyword evidence="2" id="KW-1185">Reference proteome</keyword>
<dbReference type="EMBL" id="JACHJH010000003">
    <property type="protein sequence ID" value="MBB4893229.1"/>
    <property type="molecule type" value="Genomic_DNA"/>
</dbReference>
<dbReference type="InterPro" id="IPR054058">
    <property type="entry name" value="HTH_67"/>
</dbReference>
<accession>A0A7W7LMX9</accession>
<evidence type="ECO:0000313" key="1">
    <source>
        <dbReference type="EMBL" id="MBB4893229.1"/>
    </source>
</evidence>
<name>A0A7W7LMX9_9ACTN</name>
<reference evidence="1 2" key="1">
    <citation type="submission" date="2020-08" db="EMBL/GenBank/DDBJ databases">
        <title>Genomic Encyclopedia of Type Strains, Phase III (KMG-III): the genomes of soil and plant-associated and newly described type strains.</title>
        <authorList>
            <person name="Whitman W."/>
        </authorList>
    </citation>
    <scope>NUCLEOTIDE SEQUENCE [LARGE SCALE GENOMIC DNA]</scope>
    <source>
        <strain evidence="1 2">CECT 3266</strain>
    </source>
</reference>
<dbReference type="Proteomes" id="UP000556084">
    <property type="component" value="Unassembled WGS sequence"/>
</dbReference>
<organism evidence="1 2">
    <name type="scientific">Streptomyces olivoverticillatus</name>
    <dbReference type="NCBI Taxonomy" id="66427"/>
    <lineage>
        <taxon>Bacteria</taxon>
        <taxon>Bacillati</taxon>
        <taxon>Actinomycetota</taxon>
        <taxon>Actinomycetes</taxon>
        <taxon>Kitasatosporales</taxon>
        <taxon>Streptomycetaceae</taxon>
        <taxon>Streptomyces</taxon>
    </lineage>
</organism>
<proteinExistence type="predicted"/>
<protein>
    <recommendedName>
        <fullName evidence="3">SalK</fullName>
    </recommendedName>
</protein>
<evidence type="ECO:0008006" key="3">
    <source>
        <dbReference type="Google" id="ProtNLM"/>
    </source>
</evidence>
<evidence type="ECO:0000313" key="2">
    <source>
        <dbReference type="Proteomes" id="UP000556084"/>
    </source>
</evidence>
<gene>
    <name evidence="1" type="ORF">FHS39_002260</name>
</gene>
<sequence length="294" mass="31105">MTGHDMTGDGTPDGGTADARSLWRLFEPIHAVVYFAPEVPAAFEEAGLRGWWRGYFAGRAAPLGPVGPGPVTASFFSFAPATVARALPSVWRLLPPERALDLRRSGTRAALRRLLEGREKEAGRAAGLLAPVLDGLDCGGRVLAGANVDLGLPDDPLDALWQATTVLREHRGDGHVAALVAAGLDGCETLVLRTGIDLPRSELQPYRGWTDEEWDAAAARLTARGLLGPDGSATVEGRRVHAEAERVTDRAAARAWEGLALAAREELRSVLAPLAASCTPALRFPNPIGLPTPA</sequence>
<dbReference type="NCBIfam" id="NF047719">
    <property type="entry name" value="SCO6745_fam_HTH"/>
    <property type="match status" value="1"/>
</dbReference>
<dbReference type="Pfam" id="PF21863">
    <property type="entry name" value="HTH_67"/>
    <property type="match status" value="1"/>
</dbReference>
<dbReference type="AlphaFoldDB" id="A0A7W7LMX9"/>